<dbReference type="AlphaFoldDB" id="A0A0L8ANY8"/>
<dbReference type="Proteomes" id="UP000036908">
    <property type="component" value="Unassembled WGS sequence"/>
</dbReference>
<name>A0A0L8ANY8_9BACT</name>
<evidence type="ECO:0000313" key="2">
    <source>
        <dbReference type="Proteomes" id="UP000036908"/>
    </source>
</evidence>
<comment type="caution">
    <text evidence="1">The sequence shown here is derived from an EMBL/GenBank/DDBJ whole genome shotgun (WGS) entry which is preliminary data.</text>
</comment>
<gene>
    <name evidence="1" type="ORF">OB69_02745</name>
</gene>
<reference evidence="2" key="1">
    <citation type="submission" date="2014-11" db="EMBL/GenBank/DDBJ databases">
        <title>Genome sequencing of Roseivirga sp. D-25.</title>
        <authorList>
            <person name="Selvaratnam C."/>
            <person name="Thevarajoo S."/>
            <person name="Goh K.M."/>
            <person name="Eee R."/>
            <person name="Chan K.-G."/>
            <person name="Chong C.S."/>
        </authorList>
    </citation>
    <scope>NUCLEOTIDE SEQUENCE [LARGE SCALE GENOMIC DNA]</scope>
    <source>
        <strain evidence="2">D-25</strain>
    </source>
</reference>
<keyword evidence="2" id="KW-1185">Reference proteome</keyword>
<proteinExistence type="predicted"/>
<organism evidence="1 2">
    <name type="scientific">Roseivirga seohaensis subsp. aquiponti</name>
    <dbReference type="NCBI Taxonomy" id="1566026"/>
    <lineage>
        <taxon>Bacteria</taxon>
        <taxon>Pseudomonadati</taxon>
        <taxon>Bacteroidota</taxon>
        <taxon>Cytophagia</taxon>
        <taxon>Cytophagales</taxon>
        <taxon>Roseivirgaceae</taxon>
        <taxon>Roseivirga</taxon>
    </lineage>
</organism>
<dbReference type="EMBL" id="JSVA01000004">
    <property type="protein sequence ID" value="KOF03945.1"/>
    <property type="molecule type" value="Genomic_DNA"/>
</dbReference>
<accession>A0A0L8ANY8</accession>
<evidence type="ECO:0000313" key="1">
    <source>
        <dbReference type="EMBL" id="KOF03945.1"/>
    </source>
</evidence>
<dbReference type="RefSeq" id="WP_053222164.1">
    <property type="nucleotide sequence ID" value="NZ_JSVA01000004.1"/>
</dbReference>
<dbReference type="PATRIC" id="fig|1566026.4.peg.2319"/>
<sequence>MKENNKKVIRSGITRLQLADVYNISPDVLSQWFHAIGVTHSRTLKPKEVALLVRANGLPENCEMRIPVLDPLNQ</sequence>
<protein>
    <submittedName>
        <fullName evidence="1">Uncharacterized protein</fullName>
    </submittedName>
</protein>